<evidence type="ECO:0000313" key="2">
    <source>
        <dbReference type="Proteomes" id="UP001214576"/>
    </source>
</evidence>
<sequence length="234" mass="25661">MRRMGSLAKADGCGLMPAALSSVLAAEERFQESLSENFSGLYCSSTEHLDHYPEQSFSGTPSHHKPSDSSMIILAGEENTEGAMPAIEDVKADSLHETTYLQKRECVSKDTRIFEFRVFESLDEHILNTDQQRWAWCEQQLQLLPLRPSAHDPTAWGSRGVKVTETVIDNETKAPVGVGQALAPLAKKWLSVSLSSRPCNKGPVFLDHSVGSVDAAIGTVRFPDITAGLPFRTC</sequence>
<proteinExistence type="predicted"/>
<comment type="caution">
    <text evidence="1">The sequence shown here is derived from an EMBL/GenBank/DDBJ whole genome shotgun (WGS) entry which is preliminary data.</text>
</comment>
<dbReference type="Proteomes" id="UP001214576">
    <property type="component" value="Unassembled WGS sequence"/>
</dbReference>
<keyword evidence="2" id="KW-1185">Reference proteome</keyword>
<dbReference type="AlphaFoldDB" id="A0AAD4UEQ7"/>
<protein>
    <submittedName>
        <fullName evidence="1">Uncharacterized protein</fullName>
    </submittedName>
</protein>
<organism evidence="1 2">
    <name type="scientific">Ovis ammon polii</name>
    <dbReference type="NCBI Taxonomy" id="230172"/>
    <lineage>
        <taxon>Eukaryota</taxon>
        <taxon>Metazoa</taxon>
        <taxon>Chordata</taxon>
        <taxon>Craniata</taxon>
        <taxon>Vertebrata</taxon>
        <taxon>Euteleostomi</taxon>
        <taxon>Mammalia</taxon>
        <taxon>Eutheria</taxon>
        <taxon>Laurasiatheria</taxon>
        <taxon>Artiodactyla</taxon>
        <taxon>Ruminantia</taxon>
        <taxon>Pecora</taxon>
        <taxon>Bovidae</taxon>
        <taxon>Caprinae</taxon>
        <taxon>Ovis</taxon>
    </lineage>
</organism>
<evidence type="ECO:0000313" key="1">
    <source>
        <dbReference type="EMBL" id="KAI4542715.1"/>
    </source>
</evidence>
<name>A0AAD4UEQ7_OVIAM</name>
<gene>
    <name evidence="1" type="ORF">MG293_006841</name>
</gene>
<accession>A0AAD4UEQ7</accession>
<reference evidence="1" key="1">
    <citation type="submission" date="2022-03" db="EMBL/GenBank/DDBJ databases">
        <title>Genomic analyses of argali, domestic sheep and their hybrids provide insights into chromosomal evolution, heterosis and genetic basis of agronomic traits.</title>
        <authorList>
            <person name="Li M."/>
        </authorList>
    </citation>
    <scope>NUCLEOTIDE SEQUENCE</scope>
    <source>
        <strain evidence="1">CAU-MHL-2022a</strain>
        <tissue evidence="1">Skin</tissue>
    </source>
</reference>
<dbReference type="EMBL" id="JAKZEL010000006">
    <property type="protein sequence ID" value="KAI4542715.1"/>
    <property type="molecule type" value="Genomic_DNA"/>
</dbReference>